<accession>A0A8F5GY47</accession>
<evidence type="ECO:0000313" key="3">
    <source>
        <dbReference type="Proteomes" id="UP000694036"/>
    </source>
</evidence>
<dbReference type="GeneID" id="65555832"/>
<feature type="transmembrane region" description="Helical" evidence="1">
    <location>
        <begin position="431"/>
        <end position="452"/>
    </location>
</feature>
<feature type="transmembrane region" description="Helical" evidence="1">
    <location>
        <begin position="472"/>
        <end position="491"/>
    </location>
</feature>
<keyword evidence="1" id="KW-0472">Membrane</keyword>
<evidence type="ECO:0000313" key="2">
    <source>
        <dbReference type="EMBL" id="QXJ33824.1"/>
    </source>
</evidence>
<proteinExistence type="predicted"/>
<dbReference type="EMBL" id="CP077713">
    <property type="protein sequence ID" value="QXJ33824.1"/>
    <property type="molecule type" value="Genomic_DNA"/>
</dbReference>
<keyword evidence="1" id="KW-1133">Transmembrane helix</keyword>
<organism evidence="2 3">
    <name type="scientific">Saccharolobus shibatae</name>
    <dbReference type="NCBI Taxonomy" id="2286"/>
    <lineage>
        <taxon>Archaea</taxon>
        <taxon>Thermoproteota</taxon>
        <taxon>Thermoprotei</taxon>
        <taxon>Sulfolobales</taxon>
        <taxon>Sulfolobaceae</taxon>
        <taxon>Saccharolobus</taxon>
    </lineage>
</organism>
<evidence type="ECO:0000256" key="1">
    <source>
        <dbReference type="SAM" id="Phobius"/>
    </source>
</evidence>
<evidence type="ECO:0008006" key="4">
    <source>
        <dbReference type="Google" id="ProtNLM"/>
    </source>
</evidence>
<keyword evidence="3" id="KW-1185">Reference proteome</keyword>
<dbReference type="Proteomes" id="UP000694036">
    <property type="component" value="Chromosome"/>
</dbReference>
<keyword evidence="1" id="KW-0812">Transmembrane</keyword>
<reference evidence="2 3" key="1">
    <citation type="journal article" date="2021" name="Environ. Microbiol.">
        <title>New insights into the diversity and evolution of the archaeal mobilome from three complete genomes of Saccharolobus shibatae.</title>
        <authorList>
            <person name="Medvedeva S."/>
            <person name="Brandt D."/>
            <person name="Cvirkaite-Krupovic V."/>
            <person name="Liu Y."/>
            <person name="Severinov K."/>
            <person name="Ishino S."/>
            <person name="Ishino Y."/>
            <person name="Prangishvili D."/>
            <person name="Kalinowski J."/>
            <person name="Krupovic M."/>
        </authorList>
    </citation>
    <scope>NUCLEOTIDE SEQUENCE [LARGE SCALE GENOMIC DNA]</scope>
    <source>
        <strain evidence="2 3">S38A</strain>
    </source>
</reference>
<sequence length="495" mass="56641">MKTTIILLLLLSLSFPLFTYLSKSYTSIYLLPQGSGLFVIVNGGIYLDIQNRIFSMVNNSSTLKRYNTTFIIYFDGFYFITSNDTLFCLNGSKAVPINVSYPQRVFVDAYPNEAYVTSNEYAYVINDNHIVKSYFIYESFGFITFAKTNAIVDSQTGFTFLYYNGSQKTTIYYQDALTWMTFENSTFIVDRFSPNGLWVFTNLSVLNLPVIPVNYFSHLPYYYNIDYIPLPLTPYWIYYKSGLIFVGGHNGYVIVNAENNYQIIYLNYTIVYDVHSYNNVFYIPTNNGLIKLTYTPPLIYSLMMKEIGLPNGSIWTVIINDMRYTVYNDSLTLHLAGNEVYNVSSTNYLSFKTNITSIELNLSKNSLMVVNYSDTKVPLSIVIDGIENYTKWILYLNGKEYEELGNKITVQLHYPITNLINVSIPSFKIPLIDLFFIVSCNTMLMFTATPVLTTSNTAVSVINSNGNNNSQFFLSVGVALVIIVIFMIWMVKRNA</sequence>
<gene>
    <name evidence="2" type="ORF">J5U22_00369</name>
</gene>
<dbReference type="AlphaFoldDB" id="A0A8F5GY47"/>
<name>A0A8F5GY47_9CREN</name>
<feature type="transmembrane region" description="Helical" evidence="1">
    <location>
        <begin position="29"/>
        <end position="47"/>
    </location>
</feature>
<dbReference type="RefSeq" id="WP_218259235.1">
    <property type="nucleotide sequence ID" value="NZ_CP077713.1"/>
</dbReference>
<protein>
    <recommendedName>
        <fullName evidence="4">Thermopsin</fullName>
    </recommendedName>
</protein>